<protein>
    <recommendedName>
        <fullName evidence="5">Peptidase S1 domain-containing protein</fullName>
    </recommendedName>
</protein>
<dbReference type="Gene3D" id="2.40.10.10">
    <property type="entry name" value="Trypsin-like serine proteases"/>
    <property type="match status" value="2"/>
</dbReference>
<name>A0A8C3FX42_CHRPI</name>
<dbReference type="InterPro" id="IPR043504">
    <property type="entry name" value="Peptidase_S1_PA_chymotrypsin"/>
</dbReference>
<dbReference type="SUPFAM" id="SSF50494">
    <property type="entry name" value="Trypsin-like serine proteases"/>
    <property type="match status" value="1"/>
</dbReference>
<dbReference type="InterPro" id="IPR018114">
    <property type="entry name" value="TRYPSIN_HIS"/>
</dbReference>
<evidence type="ECO:0000259" key="5">
    <source>
        <dbReference type="PROSITE" id="PS50240"/>
    </source>
</evidence>
<dbReference type="PANTHER" id="PTHR24271">
    <property type="entry name" value="KALLIKREIN-RELATED"/>
    <property type="match status" value="1"/>
</dbReference>
<feature type="domain" description="Peptidase S1" evidence="5">
    <location>
        <begin position="23"/>
        <end position="226"/>
    </location>
</feature>
<dbReference type="Pfam" id="PF00089">
    <property type="entry name" value="Trypsin"/>
    <property type="match status" value="1"/>
</dbReference>
<reference evidence="6" key="1">
    <citation type="submission" date="2025-08" db="UniProtKB">
        <authorList>
            <consortium name="Ensembl"/>
        </authorList>
    </citation>
    <scope>IDENTIFICATION</scope>
</reference>
<dbReference type="GeneTree" id="ENSGT01030000234551"/>
<dbReference type="InterPro" id="IPR001254">
    <property type="entry name" value="Trypsin_dom"/>
</dbReference>
<dbReference type="SMART" id="SM00020">
    <property type="entry name" value="Tryp_SPc"/>
    <property type="match status" value="1"/>
</dbReference>
<dbReference type="PRINTS" id="PR00722">
    <property type="entry name" value="CHYMOTRYPSIN"/>
</dbReference>
<feature type="compositionally biased region" description="Basic and acidic residues" evidence="4">
    <location>
        <begin position="1"/>
        <end position="12"/>
    </location>
</feature>
<evidence type="ECO:0000256" key="4">
    <source>
        <dbReference type="SAM" id="MobiDB-lite"/>
    </source>
</evidence>
<reference evidence="6" key="2">
    <citation type="submission" date="2025-09" db="UniProtKB">
        <authorList>
            <consortium name="Ensembl"/>
        </authorList>
    </citation>
    <scope>IDENTIFICATION</scope>
</reference>
<dbReference type="PANTHER" id="PTHR24271:SF81">
    <property type="entry name" value="GRANZYME B"/>
    <property type="match status" value="1"/>
</dbReference>
<dbReference type="Proteomes" id="UP000694380">
    <property type="component" value="Unplaced"/>
</dbReference>
<dbReference type="PROSITE" id="PS50240">
    <property type="entry name" value="TRYPSIN_DOM"/>
    <property type="match status" value="1"/>
</dbReference>
<evidence type="ECO:0000256" key="2">
    <source>
        <dbReference type="ARBA" id="ARBA00023145"/>
    </source>
</evidence>
<keyword evidence="3" id="KW-1015">Disulfide bond</keyword>
<dbReference type="CDD" id="cd00190">
    <property type="entry name" value="Tryp_SPc"/>
    <property type="match status" value="1"/>
</dbReference>
<dbReference type="InterPro" id="IPR001314">
    <property type="entry name" value="Peptidase_S1A"/>
</dbReference>
<dbReference type="Ensembl" id="ENSCPBT00000018127.1">
    <property type="protein sequence ID" value="ENSCPBP00000015303.1"/>
    <property type="gene ID" value="ENSCPBG00000011326.1"/>
</dbReference>
<organism evidence="6 7">
    <name type="scientific">Chrysemys picta bellii</name>
    <name type="common">Western painted turtle</name>
    <name type="synonym">Emys bellii</name>
    <dbReference type="NCBI Taxonomy" id="8478"/>
    <lineage>
        <taxon>Eukaryota</taxon>
        <taxon>Metazoa</taxon>
        <taxon>Chordata</taxon>
        <taxon>Craniata</taxon>
        <taxon>Vertebrata</taxon>
        <taxon>Euteleostomi</taxon>
        <taxon>Archelosauria</taxon>
        <taxon>Testudinata</taxon>
        <taxon>Testudines</taxon>
        <taxon>Cryptodira</taxon>
        <taxon>Durocryptodira</taxon>
        <taxon>Testudinoidea</taxon>
        <taxon>Emydidae</taxon>
        <taxon>Chrysemys</taxon>
    </lineage>
</organism>
<dbReference type="InterPro" id="IPR009003">
    <property type="entry name" value="Peptidase_S1_PA"/>
</dbReference>
<evidence type="ECO:0000256" key="1">
    <source>
        <dbReference type="ARBA" id="ARBA00022729"/>
    </source>
</evidence>
<dbReference type="GO" id="GO:0004252">
    <property type="term" value="F:serine-type endopeptidase activity"/>
    <property type="evidence" value="ECO:0007669"/>
    <property type="project" value="InterPro"/>
</dbReference>
<accession>A0A8C3FX42</accession>
<sequence>MVTRELQRRWDSLHQPGLPPGEIIRGQEAQPHSRPHMAYLDTLDADEKSRCGGFPVLENFVLTAAHCNGRKITVSLGAHNIKQKLNMKRQKLPCDPNIDHVSQLAKRAKFNTWVGTIALPRAKEIVKPGTLCSVAGWGRTSPESESTPTKLQEVDVVVMKDAKCLRKRNGTYQYYKSSTMMYVGDPKMNENYAKGDSGGPLVCEKTAQAVYTRVSTFIPWIQETMRRLQP</sequence>
<evidence type="ECO:0000313" key="7">
    <source>
        <dbReference type="Proteomes" id="UP000694380"/>
    </source>
</evidence>
<dbReference type="AlphaFoldDB" id="A0A8C3FX42"/>
<keyword evidence="2" id="KW-0865">Zymogen</keyword>
<keyword evidence="1" id="KW-0732">Signal</keyword>
<evidence type="ECO:0000313" key="6">
    <source>
        <dbReference type="Ensembl" id="ENSCPBP00000015303.1"/>
    </source>
</evidence>
<feature type="region of interest" description="Disordered" evidence="4">
    <location>
        <begin position="1"/>
        <end position="31"/>
    </location>
</feature>
<dbReference type="PROSITE" id="PS00134">
    <property type="entry name" value="TRYPSIN_HIS"/>
    <property type="match status" value="1"/>
</dbReference>
<dbReference type="GO" id="GO:0006508">
    <property type="term" value="P:proteolysis"/>
    <property type="evidence" value="ECO:0007669"/>
    <property type="project" value="InterPro"/>
</dbReference>
<keyword evidence="7" id="KW-1185">Reference proteome</keyword>
<evidence type="ECO:0000256" key="3">
    <source>
        <dbReference type="ARBA" id="ARBA00023157"/>
    </source>
</evidence>
<proteinExistence type="predicted"/>